<dbReference type="PANTHER" id="PTHR46406:SF1">
    <property type="entry name" value="NITRIC OXIDE-ASSOCIATED PROTEIN 1"/>
    <property type="match status" value="1"/>
</dbReference>
<protein>
    <recommendedName>
        <fullName evidence="5">G domain-containing protein</fullName>
    </recommendedName>
</protein>
<reference evidence="4" key="1">
    <citation type="submission" date="2021-01" db="EMBL/GenBank/DDBJ databases">
        <authorList>
            <person name="Corre E."/>
            <person name="Pelletier E."/>
            <person name="Niang G."/>
            <person name="Scheremetjew M."/>
            <person name="Finn R."/>
            <person name="Kale V."/>
            <person name="Holt S."/>
            <person name="Cochrane G."/>
            <person name="Meng A."/>
            <person name="Brown T."/>
            <person name="Cohen L."/>
        </authorList>
    </citation>
    <scope>NUCLEOTIDE SEQUENCE</scope>
    <source>
        <strain evidence="4">SAG 36.94</strain>
    </source>
</reference>
<dbReference type="InterPro" id="IPR006073">
    <property type="entry name" value="GTP-bd"/>
</dbReference>
<dbReference type="GO" id="GO:0005525">
    <property type="term" value="F:GTP binding"/>
    <property type="evidence" value="ECO:0007669"/>
    <property type="project" value="InterPro"/>
</dbReference>
<dbReference type="Pfam" id="PF21516">
    <property type="entry name" value="YqeH-like_C"/>
    <property type="match status" value="1"/>
</dbReference>
<feature type="domain" description="NOA1/YqeH-like C-terminal" evidence="3">
    <location>
        <begin position="464"/>
        <end position="560"/>
    </location>
</feature>
<feature type="domain" description="G" evidence="2">
    <location>
        <begin position="343"/>
        <end position="425"/>
    </location>
</feature>
<dbReference type="CDD" id="cd01855">
    <property type="entry name" value="YqeH"/>
    <property type="match status" value="1"/>
</dbReference>
<dbReference type="InterPro" id="IPR052807">
    <property type="entry name" value="Mito_transl_resp_regulator"/>
</dbReference>
<evidence type="ECO:0000256" key="1">
    <source>
        <dbReference type="SAM" id="MobiDB-lite"/>
    </source>
</evidence>
<dbReference type="PANTHER" id="PTHR46406">
    <property type="entry name" value="NITRIC OXIDE-ASSOCIATED PROTEIN 1"/>
    <property type="match status" value="1"/>
</dbReference>
<dbReference type="Gene3D" id="3.40.50.300">
    <property type="entry name" value="P-loop containing nucleotide triphosphate hydrolases"/>
    <property type="match status" value="1"/>
</dbReference>
<feature type="region of interest" description="Disordered" evidence="1">
    <location>
        <begin position="94"/>
        <end position="118"/>
    </location>
</feature>
<evidence type="ECO:0000259" key="2">
    <source>
        <dbReference type="Pfam" id="PF01926"/>
    </source>
</evidence>
<dbReference type="SUPFAM" id="SSF52540">
    <property type="entry name" value="P-loop containing nucleoside triphosphate hydrolases"/>
    <property type="match status" value="1"/>
</dbReference>
<dbReference type="EMBL" id="HBGH01003403">
    <property type="protein sequence ID" value="CAD9228638.1"/>
    <property type="molecule type" value="Transcribed_RNA"/>
</dbReference>
<evidence type="ECO:0008006" key="5">
    <source>
        <dbReference type="Google" id="ProtNLM"/>
    </source>
</evidence>
<evidence type="ECO:0000259" key="3">
    <source>
        <dbReference type="Pfam" id="PF21516"/>
    </source>
</evidence>
<feature type="compositionally biased region" description="Acidic residues" evidence="1">
    <location>
        <begin position="94"/>
        <end position="108"/>
    </location>
</feature>
<accession>A0A7S1TB12</accession>
<sequence>MMCLRGSGFVVSRWVHVWRLRDGLHGRFVTVRGSGTRWDCGGIARHRVPSVVRLVAVESGTSGGGKDGVEDKPDRLDRLMKEFDQRVDDWFLDEGGDEEEDEIDEDEDGGHREELVGRRHKSRGRARRIEVVDMGIERSVEVCSGCGSRMQSDDEGRPGYVPPDVWARVLSQGESLAEEGSQPQKDTNVVCQRCHNLHNAAEVPTSLRVRVGDRRLDQETPGAAEDDRPLTPEGFRATLSEIAKIRSVVIYLVDVFDFHGSFLRDLPSIVGKRCTILLAVNKVDLLPVDFKAERVAQWVRQECQALGVDNVENIHLISGSVGLGVDGLFKQALALARRDRVDIYVIGAANVGKSTFLNQVMSRSRSDGDEVKKINKRELLTTSVIPGTTLNLIKIPLGGGRNLYDTPGVILPQQITNMLTNAELKAVVPQKRVTYVTFRVSQGKSLFIGGLARIDLLEGKAFFFTTFLSGGIKIHPSKTEGADEFLQKHAGSLLTPPFDSARLKNFGAWGSKTFRVSGVGWKKAAVDIVLSGLGWISVTGVGDISVRVTSPNVVGVFQRPPLMPFEIEKGASRFTGGSFVNPRRARKRN</sequence>
<dbReference type="Pfam" id="PF01926">
    <property type="entry name" value="MMR_HSR1"/>
    <property type="match status" value="1"/>
</dbReference>
<name>A0A7S1TB12_9RHOD</name>
<dbReference type="InterPro" id="IPR027417">
    <property type="entry name" value="P-loop_NTPase"/>
</dbReference>
<proteinExistence type="predicted"/>
<evidence type="ECO:0000313" key="4">
    <source>
        <dbReference type="EMBL" id="CAD9228638.1"/>
    </source>
</evidence>
<gene>
    <name evidence="4" type="ORF">CCAE0312_LOCUS1847</name>
</gene>
<organism evidence="4">
    <name type="scientific">Compsopogon caeruleus</name>
    <dbReference type="NCBI Taxonomy" id="31354"/>
    <lineage>
        <taxon>Eukaryota</taxon>
        <taxon>Rhodophyta</taxon>
        <taxon>Compsopogonophyceae</taxon>
        <taxon>Compsopogonales</taxon>
        <taxon>Compsopogonaceae</taxon>
        <taxon>Compsopogon</taxon>
    </lineage>
</organism>
<dbReference type="InterPro" id="IPR048422">
    <property type="entry name" value="NOA1/YqeH-like_C"/>
</dbReference>
<dbReference type="AlphaFoldDB" id="A0A7S1TB12"/>